<feature type="non-terminal residue" evidence="1">
    <location>
        <position position="167"/>
    </location>
</feature>
<sequence length="167" mass="18696">MKINILFLLLIFIAKSVSADGHLPDSEYFKVCADPYMLPMSNKDEQGYENKIADLLAKKLGLKVKYEFFPQRIGFIRNTLRAESNSGLGYKCDIVINVPSGFELAATTDSYYTTSYVLIYAKGRNLDSVTDPMMLLDVAKASKDKIKIGLLDIGPAQLWVFYNGLMS</sequence>
<evidence type="ECO:0000313" key="1">
    <source>
        <dbReference type="EMBL" id="SVB33435.1"/>
    </source>
</evidence>
<gene>
    <name evidence="1" type="ORF">METZ01_LOCUS186289</name>
</gene>
<organism evidence="1">
    <name type="scientific">marine metagenome</name>
    <dbReference type="NCBI Taxonomy" id="408172"/>
    <lineage>
        <taxon>unclassified sequences</taxon>
        <taxon>metagenomes</taxon>
        <taxon>ecological metagenomes</taxon>
    </lineage>
</organism>
<reference evidence="1" key="1">
    <citation type="submission" date="2018-05" db="EMBL/GenBank/DDBJ databases">
        <authorList>
            <person name="Lanie J.A."/>
            <person name="Ng W.-L."/>
            <person name="Kazmierczak K.M."/>
            <person name="Andrzejewski T.M."/>
            <person name="Davidsen T.M."/>
            <person name="Wayne K.J."/>
            <person name="Tettelin H."/>
            <person name="Glass J.I."/>
            <person name="Rusch D."/>
            <person name="Podicherti R."/>
            <person name="Tsui H.-C.T."/>
            <person name="Winkler M.E."/>
        </authorList>
    </citation>
    <scope>NUCLEOTIDE SEQUENCE</scope>
</reference>
<dbReference type="AlphaFoldDB" id="A0A382D567"/>
<name>A0A382D567_9ZZZZ</name>
<dbReference type="SUPFAM" id="SSF53850">
    <property type="entry name" value="Periplasmic binding protein-like II"/>
    <property type="match status" value="1"/>
</dbReference>
<accession>A0A382D567</accession>
<proteinExistence type="predicted"/>
<evidence type="ECO:0008006" key="2">
    <source>
        <dbReference type="Google" id="ProtNLM"/>
    </source>
</evidence>
<dbReference type="EMBL" id="UINC01037645">
    <property type="protein sequence ID" value="SVB33435.1"/>
    <property type="molecule type" value="Genomic_DNA"/>
</dbReference>
<dbReference type="Gene3D" id="3.40.190.10">
    <property type="entry name" value="Periplasmic binding protein-like II"/>
    <property type="match status" value="1"/>
</dbReference>
<protein>
    <recommendedName>
        <fullName evidence="2">Solute-binding protein family 3/N-terminal domain-containing protein</fullName>
    </recommendedName>
</protein>